<evidence type="ECO:0008006" key="3">
    <source>
        <dbReference type="Google" id="ProtNLM"/>
    </source>
</evidence>
<name>A0A0E3BXH2_9BURK</name>
<protein>
    <recommendedName>
        <fullName evidence="3">Phage gp6-like head-tail connector protein</fullName>
    </recommendedName>
</protein>
<evidence type="ECO:0000313" key="1">
    <source>
        <dbReference type="EMBL" id="KGH17062.1"/>
    </source>
</evidence>
<sequence>MLTLEETKLHLRVDHGAEDTAITAMIAAAEASVREYLNAETLPDEPPVRAACLMLVGSLYMCRETVDSATMVEGKLFDRLLAPYRLMSA</sequence>
<reference evidence="1 2" key="1">
    <citation type="submission" date="2013-09" db="EMBL/GenBank/DDBJ databases">
        <title>High correlation between genotypes and phenotypes of environmental bacteria Comamonas testosteroni strains.</title>
        <authorList>
            <person name="Liu L."/>
            <person name="Zhu W."/>
            <person name="Xia X."/>
            <person name="Xu B."/>
            <person name="Luo M."/>
            <person name="Wang G."/>
        </authorList>
    </citation>
    <scope>NUCLEOTIDE SEQUENCE [LARGE SCALE GENOMIC DNA]</scope>
    <source>
        <strain evidence="1 2">DF2</strain>
    </source>
</reference>
<proteinExistence type="predicted"/>
<dbReference type="CDD" id="cd08054">
    <property type="entry name" value="gp6"/>
    <property type="match status" value="1"/>
</dbReference>
<dbReference type="NCBIfam" id="TIGR01560">
    <property type="entry name" value="put_DNA_pack"/>
    <property type="match status" value="1"/>
</dbReference>
<evidence type="ECO:0000313" key="2">
    <source>
        <dbReference type="Proteomes" id="UP000029549"/>
    </source>
</evidence>
<dbReference type="InterPro" id="IPR006450">
    <property type="entry name" value="Phage_HK97_gp6-like"/>
</dbReference>
<dbReference type="InterPro" id="IPR021146">
    <property type="entry name" value="Phage_gp6-like_head-tail"/>
</dbReference>
<dbReference type="RefSeq" id="WP_034397870.1">
    <property type="nucleotide sequence ID" value="NZ_AWTM01000069.1"/>
</dbReference>
<dbReference type="AlphaFoldDB" id="A0A0E3BXH2"/>
<dbReference type="EMBL" id="AWTP01000067">
    <property type="protein sequence ID" value="KGH17062.1"/>
    <property type="molecule type" value="Genomic_DNA"/>
</dbReference>
<comment type="caution">
    <text evidence="1">The sequence shown here is derived from an EMBL/GenBank/DDBJ whole genome shotgun (WGS) entry which is preliminary data.</text>
</comment>
<accession>A0A0E3BXH2</accession>
<dbReference type="Gene3D" id="1.10.3230.30">
    <property type="entry name" value="Phage gp6-like head-tail connector protein"/>
    <property type="match status" value="1"/>
</dbReference>
<gene>
    <name evidence="1" type="ORF">P608_05825</name>
</gene>
<keyword evidence="2" id="KW-1185">Reference proteome</keyword>
<organism evidence="1 2">
    <name type="scientific">Comamonas thiooxydans</name>
    <dbReference type="NCBI Taxonomy" id="363952"/>
    <lineage>
        <taxon>Bacteria</taxon>
        <taxon>Pseudomonadati</taxon>
        <taxon>Pseudomonadota</taxon>
        <taxon>Betaproteobacteria</taxon>
        <taxon>Burkholderiales</taxon>
        <taxon>Comamonadaceae</taxon>
        <taxon>Comamonas</taxon>
    </lineage>
</organism>
<dbReference type="Pfam" id="PF05135">
    <property type="entry name" value="Phage_connect_1"/>
    <property type="match status" value="1"/>
</dbReference>
<dbReference type="Proteomes" id="UP000029549">
    <property type="component" value="Unassembled WGS sequence"/>
</dbReference>